<dbReference type="EMBL" id="GG697336">
    <property type="protein sequence ID" value="EFQ27021.1"/>
    <property type="molecule type" value="Genomic_DNA"/>
</dbReference>
<dbReference type="OrthoDB" id="1663137at2759"/>
<dbReference type="InterPro" id="IPR013785">
    <property type="entry name" value="Aldolase_TIM"/>
</dbReference>
<evidence type="ECO:0000256" key="1">
    <source>
        <dbReference type="ARBA" id="ARBA00005979"/>
    </source>
</evidence>
<dbReference type="GeneID" id="24407557"/>
<evidence type="ECO:0000256" key="3">
    <source>
        <dbReference type="ARBA" id="ARBA00022643"/>
    </source>
</evidence>
<protein>
    <submittedName>
        <fullName evidence="5">NADH oxidase</fullName>
    </submittedName>
</protein>
<evidence type="ECO:0000313" key="5">
    <source>
        <dbReference type="EMBL" id="EFQ27021.1"/>
    </source>
</evidence>
<keyword evidence="6" id="KW-1185">Reference proteome</keyword>
<accession>E3Q809</accession>
<dbReference type="VEuPathDB" id="FungiDB:GLRG_02192"/>
<dbReference type="Gene3D" id="3.20.20.70">
    <property type="entry name" value="Aldolase class I"/>
    <property type="match status" value="1"/>
</dbReference>
<dbReference type="SUPFAM" id="SSF51395">
    <property type="entry name" value="FMN-linked oxidoreductases"/>
    <property type="match status" value="1"/>
</dbReference>
<dbReference type="eggNOG" id="KOG0134">
    <property type="taxonomic scope" value="Eukaryota"/>
</dbReference>
<keyword evidence="3" id="KW-0288">FMN</keyword>
<evidence type="ECO:0000256" key="2">
    <source>
        <dbReference type="ARBA" id="ARBA00022630"/>
    </source>
</evidence>
<dbReference type="AlphaFoldDB" id="E3Q809"/>
<dbReference type="InterPro" id="IPR051799">
    <property type="entry name" value="NADH_flavin_oxidoreductase"/>
</dbReference>
<dbReference type="STRING" id="645133.E3Q809"/>
<keyword evidence="4" id="KW-0560">Oxidoreductase</keyword>
<keyword evidence="2" id="KW-0285">Flavoprotein</keyword>
<reference evidence="6" key="1">
    <citation type="journal article" date="2012" name="Nat. Genet.">
        <title>Lifestyle transitions in plant pathogenic Colletotrichum fungi deciphered by genome and transcriptome analyses.</title>
        <authorList>
            <person name="O'Connell R.J."/>
            <person name="Thon M.R."/>
            <person name="Hacquard S."/>
            <person name="Amyotte S.G."/>
            <person name="Kleemann J."/>
            <person name="Torres M.F."/>
            <person name="Damm U."/>
            <person name="Buiate E.A."/>
            <person name="Epstein L."/>
            <person name="Alkan N."/>
            <person name="Altmueller J."/>
            <person name="Alvarado-Balderrama L."/>
            <person name="Bauser C.A."/>
            <person name="Becker C."/>
            <person name="Birren B.W."/>
            <person name="Chen Z."/>
            <person name="Choi J."/>
            <person name="Crouch J.A."/>
            <person name="Duvick J.P."/>
            <person name="Farman M.A."/>
            <person name="Gan P."/>
            <person name="Heiman D."/>
            <person name="Henrissat B."/>
            <person name="Howard R.J."/>
            <person name="Kabbage M."/>
            <person name="Koch C."/>
            <person name="Kracher B."/>
            <person name="Kubo Y."/>
            <person name="Law A.D."/>
            <person name="Lebrun M.-H."/>
            <person name="Lee Y.-H."/>
            <person name="Miyara I."/>
            <person name="Moore N."/>
            <person name="Neumann U."/>
            <person name="Nordstroem K."/>
            <person name="Panaccione D.G."/>
            <person name="Panstruga R."/>
            <person name="Place M."/>
            <person name="Proctor R.H."/>
            <person name="Prusky D."/>
            <person name="Rech G."/>
            <person name="Reinhardt R."/>
            <person name="Rollins J.A."/>
            <person name="Rounsley S."/>
            <person name="Schardl C.L."/>
            <person name="Schwartz D.C."/>
            <person name="Shenoy N."/>
            <person name="Shirasu K."/>
            <person name="Sikhakolli U.R."/>
            <person name="Stueber K."/>
            <person name="Sukno S.A."/>
            <person name="Sweigard J.A."/>
            <person name="Takano Y."/>
            <person name="Takahara H."/>
            <person name="Trail F."/>
            <person name="van der Does H.C."/>
            <person name="Voll L.M."/>
            <person name="Will I."/>
            <person name="Young S."/>
            <person name="Zeng Q."/>
            <person name="Zhang J."/>
            <person name="Zhou S."/>
            <person name="Dickman M.B."/>
            <person name="Schulze-Lefert P."/>
            <person name="Ver Loren van Themaat E."/>
            <person name="Ma L.-J."/>
            <person name="Vaillancourt L.J."/>
        </authorList>
    </citation>
    <scope>NUCLEOTIDE SEQUENCE [LARGE SCALE GENOMIC DNA]</scope>
    <source>
        <strain evidence="6">M1.001 / M2 / FGSC 10212</strain>
    </source>
</reference>
<proteinExistence type="inferred from homology"/>
<gene>
    <name evidence="5" type="ORF">GLRG_02192</name>
</gene>
<dbReference type="Proteomes" id="UP000008782">
    <property type="component" value="Unassembled WGS sequence"/>
</dbReference>
<sequence>MQTGYRFVMGIKINSVKFQESGFTIEAAELCQLLKQHKCNFFELGGDMYDQTAWHHRSGSTKAREAVFLEFAEKIAPHLSGTRTFVTGGVRSVSAMFHLGQARLEGVGIGRPACLALELRWRGHGPDRWAATRSNWIFLTRGRRMTY</sequence>
<dbReference type="GO" id="GO:0016491">
    <property type="term" value="F:oxidoreductase activity"/>
    <property type="evidence" value="ECO:0007669"/>
    <property type="project" value="UniProtKB-KW"/>
</dbReference>
<dbReference type="PANTHER" id="PTHR43656:SF5">
    <property type="entry name" value="NADH:FLAVIN OXIDOREDUCTASE_NADH OXIDASE N-TERMINAL DOMAIN-CONTAINING PROTEIN"/>
    <property type="match status" value="1"/>
</dbReference>
<organism evidence="6">
    <name type="scientific">Colletotrichum graminicola (strain M1.001 / M2 / FGSC 10212)</name>
    <name type="common">Maize anthracnose fungus</name>
    <name type="synonym">Glomerella graminicola</name>
    <dbReference type="NCBI Taxonomy" id="645133"/>
    <lineage>
        <taxon>Eukaryota</taxon>
        <taxon>Fungi</taxon>
        <taxon>Dikarya</taxon>
        <taxon>Ascomycota</taxon>
        <taxon>Pezizomycotina</taxon>
        <taxon>Sordariomycetes</taxon>
        <taxon>Hypocreomycetidae</taxon>
        <taxon>Glomerellales</taxon>
        <taxon>Glomerellaceae</taxon>
        <taxon>Colletotrichum</taxon>
        <taxon>Colletotrichum graminicola species complex</taxon>
    </lineage>
</organism>
<comment type="similarity">
    <text evidence="1">Belongs to the NADH:flavin oxidoreductase/NADH oxidase family.</text>
</comment>
<dbReference type="RefSeq" id="XP_008091041.1">
    <property type="nucleotide sequence ID" value="XM_008092850.1"/>
</dbReference>
<dbReference type="PANTHER" id="PTHR43656">
    <property type="entry name" value="BINDING OXIDOREDUCTASE, PUTATIVE (AFU_ORTHOLOGUE AFUA_2G08260)-RELATED"/>
    <property type="match status" value="1"/>
</dbReference>
<evidence type="ECO:0000313" key="6">
    <source>
        <dbReference type="Proteomes" id="UP000008782"/>
    </source>
</evidence>
<name>E3Q809_COLGM</name>
<dbReference type="HOGENOM" id="CLU_1767918_0_0_1"/>
<evidence type="ECO:0000256" key="4">
    <source>
        <dbReference type="ARBA" id="ARBA00023002"/>
    </source>
</evidence>